<keyword evidence="1" id="KW-1133">Transmembrane helix</keyword>
<dbReference type="EMBL" id="AATP01000002">
    <property type="protein sequence ID" value="EAU42162.1"/>
    <property type="molecule type" value="Genomic_DNA"/>
</dbReference>
<evidence type="ECO:0000313" key="2">
    <source>
        <dbReference type="EMBL" id="EAU42162.1"/>
    </source>
</evidence>
<gene>
    <name evidence="2" type="ORF">FP2506_17054</name>
</gene>
<dbReference type="Proteomes" id="UP000004310">
    <property type="component" value="Unassembled WGS sequence"/>
</dbReference>
<dbReference type="HOGENOM" id="CLU_2806252_0_0_5"/>
<keyword evidence="1" id="KW-0812">Transmembrane</keyword>
<reference evidence="2 3" key="1">
    <citation type="journal article" date="2010" name="J. Bacteriol.">
        <title>Genome sequence of Fulvimarina pelagi HTCC2506T, a Mn(II)-oxidizing alphaproteobacterium possessing an aerobic anoxygenic photosynthetic gene cluster and Xanthorhodopsin.</title>
        <authorList>
            <person name="Kang I."/>
            <person name="Oh H.M."/>
            <person name="Lim S.I."/>
            <person name="Ferriera S."/>
            <person name="Giovannoni S.J."/>
            <person name="Cho J.C."/>
        </authorList>
    </citation>
    <scope>NUCLEOTIDE SEQUENCE [LARGE SCALE GENOMIC DNA]</scope>
    <source>
        <strain evidence="2 3">HTCC2506</strain>
    </source>
</reference>
<feature type="transmembrane region" description="Helical" evidence="1">
    <location>
        <begin position="32"/>
        <end position="54"/>
    </location>
</feature>
<comment type="caution">
    <text evidence="2">The sequence shown here is derived from an EMBL/GenBank/DDBJ whole genome shotgun (WGS) entry which is preliminary data.</text>
</comment>
<protein>
    <submittedName>
        <fullName evidence="2">Uncharacterized protein</fullName>
    </submittedName>
</protein>
<organism evidence="2 3">
    <name type="scientific">Fulvimarina pelagi HTCC2506</name>
    <dbReference type="NCBI Taxonomy" id="314231"/>
    <lineage>
        <taxon>Bacteria</taxon>
        <taxon>Pseudomonadati</taxon>
        <taxon>Pseudomonadota</taxon>
        <taxon>Alphaproteobacteria</taxon>
        <taxon>Hyphomicrobiales</taxon>
        <taxon>Aurantimonadaceae</taxon>
        <taxon>Fulvimarina</taxon>
    </lineage>
</organism>
<evidence type="ECO:0000256" key="1">
    <source>
        <dbReference type="SAM" id="Phobius"/>
    </source>
</evidence>
<proteinExistence type="predicted"/>
<name>Q0G2L9_9HYPH</name>
<accession>Q0G2L9</accession>
<dbReference type="STRING" id="217511.GCA_001463845_03165"/>
<evidence type="ECO:0000313" key="3">
    <source>
        <dbReference type="Proteomes" id="UP000004310"/>
    </source>
</evidence>
<keyword evidence="1" id="KW-0472">Membrane</keyword>
<dbReference type="AlphaFoldDB" id="Q0G2L9"/>
<sequence length="67" mass="7567">MKRAQFAMFLDEKNEWHPPEPSRQPMSRGDKIVWCVVVFNVLMLCFAPMGLVLFRPAVEAALAAFAG</sequence>
<keyword evidence="3" id="KW-1185">Reference proteome</keyword>